<name>A0ABN8XXY0_RANTA</name>
<evidence type="ECO:0000313" key="3">
    <source>
        <dbReference type="Proteomes" id="UP001176941"/>
    </source>
</evidence>
<gene>
    <name evidence="2" type="ORF">MRATA1EN1_LOCUS1423</name>
</gene>
<organism evidence="2 3">
    <name type="scientific">Rangifer tarandus platyrhynchus</name>
    <name type="common">Svalbard reindeer</name>
    <dbReference type="NCBI Taxonomy" id="3082113"/>
    <lineage>
        <taxon>Eukaryota</taxon>
        <taxon>Metazoa</taxon>
        <taxon>Chordata</taxon>
        <taxon>Craniata</taxon>
        <taxon>Vertebrata</taxon>
        <taxon>Euteleostomi</taxon>
        <taxon>Mammalia</taxon>
        <taxon>Eutheria</taxon>
        <taxon>Laurasiatheria</taxon>
        <taxon>Artiodactyla</taxon>
        <taxon>Ruminantia</taxon>
        <taxon>Pecora</taxon>
        <taxon>Cervidae</taxon>
        <taxon>Odocoileinae</taxon>
        <taxon>Rangifer</taxon>
    </lineage>
</organism>
<reference evidence="2" key="1">
    <citation type="submission" date="2023-04" db="EMBL/GenBank/DDBJ databases">
        <authorList>
            <consortium name="ELIXIR-Norway"/>
        </authorList>
    </citation>
    <scope>NUCLEOTIDE SEQUENCE [LARGE SCALE GENOMIC DNA]</scope>
</reference>
<protein>
    <submittedName>
        <fullName evidence="2">Uncharacterized protein</fullName>
    </submittedName>
</protein>
<keyword evidence="3" id="KW-1185">Reference proteome</keyword>
<proteinExistence type="predicted"/>
<evidence type="ECO:0000313" key="2">
    <source>
        <dbReference type="EMBL" id="CAI9152461.1"/>
    </source>
</evidence>
<sequence>MGLAQAGAGQSLPSTYRPEEKSTPTFHLHPPPRNASASPQPAPTGQIKGQHWGHTHPAKALGSGALRPHFLSPLDLLLVHLLWTDKKNLRTLSPFNGPHAGHVSRDG</sequence>
<dbReference type="Proteomes" id="UP001176941">
    <property type="component" value="Chromosome 1"/>
</dbReference>
<accession>A0ABN8XXY0</accession>
<feature type="region of interest" description="Disordered" evidence="1">
    <location>
        <begin position="1"/>
        <end position="62"/>
    </location>
</feature>
<evidence type="ECO:0000256" key="1">
    <source>
        <dbReference type="SAM" id="MobiDB-lite"/>
    </source>
</evidence>
<dbReference type="EMBL" id="OX459937">
    <property type="protein sequence ID" value="CAI9152461.1"/>
    <property type="molecule type" value="Genomic_DNA"/>
</dbReference>